<feature type="region of interest" description="Disordered" evidence="1">
    <location>
        <begin position="1"/>
        <end position="38"/>
    </location>
</feature>
<reference evidence="2 3" key="1">
    <citation type="submission" date="2019-03" db="EMBL/GenBank/DDBJ databases">
        <title>First draft genome of Liparis tanakae, snailfish: a comprehensive survey of snailfish specific genes.</title>
        <authorList>
            <person name="Kim W."/>
            <person name="Song I."/>
            <person name="Jeong J.-H."/>
            <person name="Kim D."/>
            <person name="Kim S."/>
            <person name="Ryu S."/>
            <person name="Song J.Y."/>
            <person name="Lee S.K."/>
        </authorList>
    </citation>
    <scope>NUCLEOTIDE SEQUENCE [LARGE SCALE GENOMIC DNA]</scope>
    <source>
        <tissue evidence="2">Muscle</tissue>
    </source>
</reference>
<keyword evidence="3" id="KW-1185">Reference proteome</keyword>
<name>A0A4Z2GG20_9TELE</name>
<organism evidence="2 3">
    <name type="scientific">Liparis tanakae</name>
    <name type="common">Tanaka's snailfish</name>
    <dbReference type="NCBI Taxonomy" id="230148"/>
    <lineage>
        <taxon>Eukaryota</taxon>
        <taxon>Metazoa</taxon>
        <taxon>Chordata</taxon>
        <taxon>Craniata</taxon>
        <taxon>Vertebrata</taxon>
        <taxon>Euteleostomi</taxon>
        <taxon>Actinopterygii</taxon>
        <taxon>Neopterygii</taxon>
        <taxon>Teleostei</taxon>
        <taxon>Neoteleostei</taxon>
        <taxon>Acanthomorphata</taxon>
        <taxon>Eupercaria</taxon>
        <taxon>Perciformes</taxon>
        <taxon>Cottioidei</taxon>
        <taxon>Cottales</taxon>
        <taxon>Liparidae</taxon>
        <taxon>Liparis</taxon>
    </lineage>
</organism>
<evidence type="ECO:0000256" key="1">
    <source>
        <dbReference type="SAM" id="MobiDB-lite"/>
    </source>
</evidence>
<comment type="caution">
    <text evidence="2">The sequence shown here is derived from an EMBL/GenBank/DDBJ whole genome shotgun (WGS) entry which is preliminary data.</text>
</comment>
<dbReference type="EMBL" id="SRLO01000573">
    <property type="protein sequence ID" value="TNN51684.1"/>
    <property type="molecule type" value="Genomic_DNA"/>
</dbReference>
<gene>
    <name evidence="2" type="ORF">EYF80_038096</name>
</gene>
<evidence type="ECO:0000313" key="3">
    <source>
        <dbReference type="Proteomes" id="UP000314294"/>
    </source>
</evidence>
<sequence length="79" mass="8835">MEDDFVEQPSTGCLSQQVEGELENRRRSPQTGVYMRASPSGSTMLGHVLLQRAVILLLLLQAAHTRASFKDSKRVKNLH</sequence>
<proteinExistence type="predicted"/>
<protein>
    <submittedName>
        <fullName evidence="2">Uncharacterized protein</fullName>
    </submittedName>
</protein>
<evidence type="ECO:0000313" key="2">
    <source>
        <dbReference type="EMBL" id="TNN51684.1"/>
    </source>
</evidence>
<dbReference type="Proteomes" id="UP000314294">
    <property type="component" value="Unassembled WGS sequence"/>
</dbReference>
<accession>A0A4Z2GG20</accession>
<dbReference type="AlphaFoldDB" id="A0A4Z2GG20"/>
<feature type="compositionally biased region" description="Polar residues" evidence="1">
    <location>
        <begin position="8"/>
        <end position="18"/>
    </location>
</feature>